<evidence type="ECO:0000313" key="10">
    <source>
        <dbReference type="EMBL" id="UUI76365.1"/>
    </source>
</evidence>
<dbReference type="PANTHER" id="PTHR24221:SF590">
    <property type="entry name" value="COMPONENT LINKED WITH THE ASSEMBLY OF CYTOCHROME' TRANSPORT TRANSMEMBRANE ATP-BINDING PROTEIN ABC TRANSPORTER CYDD-RELATED"/>
    <property type="match status" value="1"/>
</dbReference>
<dbReference type="PANTHER" id="PTHR24221">
    <property type="entry name" value="ATP-BINDING CASSETTE SUB-FAMILY B"/>
    <property type="match status" value="1"/>
</dbReference>
<name>A0ABY5L385_9CELL</name>
<dbReference type="Proteomes" id="UP001316189">
    <property type="component" value="Chromosome"/>
</dbReference>
<dbReference type="SUPFAM" id="SSF52540">
    <property type="entry name" value="P-loop containing nucleoside triphosphate hydrolases"/>
    <property type="match status" value="1"/>
</dbReference>
<evidence type="ECO:0000256" key="6">
    <source>
        <dbReference type="ARBA" id="ARBA00023136"/>
    </source>
</evidence>
<dbReference type="CDD" id="cd03228">
    <property type="entry name" value="ABCC_MRP_Like"/>
    <property type="match status" value="1"/>
</dbReference>
<evidence type="ECO:0000256" key="1">
    <source>
        <dbReference type="ARBA" id="ARBA00004651"/>
    </source>
</evidence>
<dbReference type="SUPFAM" id="SSF90123">
    <property type="entry name" value="ABC transporter transmembrane region"/>
    <property type="match status" value="1"/>
</dbReference>
<dbReference type="RefSeq" id="WP_227570606.1">
    <property type="nucleotide sequence ID" value="NZ_CP101988.1"/>
</dbReference>
<keyword evidence="4" id="KW-0067">ATP-binding</keyword>
<sequence>MKPLDPRLLRHARAARRYVGLTVVLGLAVAGLVIAQALLLGQALGSAVQDGADLAELAPLIGWLVAVVAARALVAGAQERYAHRAATRAIGELRAQVVERATALGPRWLAGGAGPRVVTLVTRGLENLEPYFVKYLPQLVLAATVTPATVLVVLGLDWISAAIVVGTIPLVPLFMVLVGRLTQGRSERGLRVMQRLGSQVLDLLAGLPTLRGFGRERGAAGRVADLGRAHRRATMGTLRIAFLSGMVLELLTTLAVALVAVAIGMRLVYGQMDLVTGLTVLVLAPEVYLPLRQVGAHFHASTDGVAAAEQVFEVLETPLPEQGSQPCPDLRTAAIRLRDVSVRAPGRDVLAPAGLDVELRPGQVLALTGASGGGKTTAVSVLLGLLRPDTGAVEVIPAVGDALPLADVDLATYWSQVSWLPQRPVLEPGTVDEVVWGGALPHTGAGDSRASDARTSARDRAAALTGLDAVVAALPEGWDTPLGRGGSGLSVGQRQRVALTRALLSDAPLVVLDEPTAHLDAASEDVVLRTVEALRRDGRTVLLVAHRASLTTLADQVVEVRPADVDDAVRAGEEVAA</sequence>
<proteinExistence type="predicted"/>
<feature type="domain" description="ABC transmembrane type-1" evidence="9">
    <location>
        <begin position="21"/>
        <end position="303"/>
    </location>
</feature>
<evidence type="ECO:0000256" key="5">
    <source>
        <dbReference type="ARBA" id="ARBA00022989"/>
    </source>
</evidence>
<feature type="transmembrane region" description="Helical" evidence="7">
    <location>
        <begin position="57"/>
        <end position="74"/>
    </location>
</feature>
<dbReference type="PROSITE" id="PS50929">
    <property type="entry name" value="ABC_TM1F"/>
    <property type="match status" value="1"/>
</dbReference>
<feature type="transmembrane region" description="Helical" evidence="7">
    <location>
        <begin position="158"/>
        <end position="178"/>
    </location>
</feature>
<keyword evidence="3" id="KW-0547">Nucleotide-binding</keyword>
<comment type="subcellular location">
    <subcellularLocation>
        <location evidence="1">Cell membrane</location>
        <topology evidence="1">Multi-pass membrane protein</topology>
    </subcellularLocation>
</comment>
<reference evidence="10 11" key="1">
    <citation type="submission" date="2022-07" db="EMBL/GenBank/DDBJ databases">
        <title>Novel species in genus cellulomonas.</title>
        <authorList>
            <person name="Ye L."/>
        </authorList>
    </citation>
    <scope>NUCLEOTIDE SEQUENCE [LARGE SCALE GENOMIC DNA]</scope>
    <source>
        <strain evidence="11">zg-Y338</strain>
    </source>
</reference>
<protein>
    <submittedName>
        <fullName evidence="10">Thiol reductant ABC exporter subunit CydD</fullName>
    </submittedName>
</protein>
<evidence type="ECO:0000256" key="4">
    <source>
        <dbReference type="ARBA" id="ARBA00022840"/>
    </source>
</evidence>
<dbReference type="NCBIfam" id="TIGR02857">
    <property type="entry name" value="CydD"/>
    <property type="match status" value="1"/>
</dbReference>
<dbReference type="InterPro" id="IPR036640">
    <property type="entry name" value="ABC1_TM_sf"/>
</dbReference>
<dbReference type="Gene3D" id="1.20.1560.10">
    <property type="entry name" value="ABC transporter type 1, transmembrane domain"/>
    <property type="match status" value="1"/>
</dbReference>
<feature type="transmembrane region" description="Helical" evidence="7">
    <location>
        <begin position="21"/>
        <end position="45"/>
    </location>
</feature>
<dbReference type="InterPro" id="IPR003439">
    <property type="entry name" value="ABC_transporter-like_ATP-bd"/>
</dbReference>
<feature type="transmembrane region" description="Helical" evidence="7">
    <location>
        <begin position="132"/>
        <end position="152"/>
    </location>
</feature>
<dbReference type="Pfam" id="PF00005">
    <property type="entry name" value="ABC_tran"/>
    <property type="match status" value="1"/>
</dbReference>
<evidence type="ECO:0000256" key="3">
    <source>
        <dbReference type="ARBA" id="ARBA00022741"/>
    </source>
</evidence>
<dbReference type="PROSITE" id="PS50893">
    <property type="entry name" value="ABC_TRANSPORTER_2"/>
    <property type="match status" value="1"/>
</dbReference>
<dbReference type="SMART" id="SM00382">
    <property type="entry name" value="AAA"/>
    <property type="match status" value="1"/>
</dbReference>
<keyword evidence="2 7" id="KW-0812">Transmembrane</keyword>
<evidence type="ECO:0000256" key="7">
    <source>
        <dbReference type="SAM" id="Phobius"/>
    </source>
</evidence>
<keyword evidence="11" id="KW-1185">Reference proteome</keyword>
<feature type="transmembrane region" description="Helical" evidence="7">
    <location>
        <begin position="240"/>
        <end position="263"/>
    </location>
</feature>
<dbReference type="Gene3D" id="3.40.50.300">
    <property type="entry name" value="P-loop containing nucleotide triphosphate hydrolases"/>
    <property type="match status" value="1"/>
</dbReference>
<keyword evidence="6 7" id="KW-0472">Membrane</keyword>
<dbReference type="InterPro" id="IPR011527">
    <property type="entry name" value="ABC1_TM_dom"/>
</dbReference>
<evidence type="ECO:0000313" key="11">
    <source>
        <dbReference type="Proteomes" id="UP001316189"/>
    </source>
</evidence>
<accession>A0ABY5L385</accession>
<dbReference type="InterPro" id="IPR039421">
    <property type="entry name" value="Type_1_exporter"/>
</dbReference>
<evidence type="ECO:0000256" key="2">
    <source>
        <dbReference type="ARBA" id="ARBA00022692"/>
    </source>
</evidence>
<feature type="domain" description="ABC transporter" evidence="8">
    <location>
        <begin position="335"/>
        <end position="577"/>
    </location>
</feature>
<dbReference type="InterPro" id="IPR014216">
    <property type="entry name" value="ABC_transptr_CydD"/>
</dbReference>
<evidence type="ECO:0000259" key="9">
    <source>
        <dbReference type="PROSITE" id="PS50929"/>
    </source>
</evidence>
<dbReference type="CDD" id="cd18584">
    <property type="entry name" value="ABC_6TM_AarD_CydD"/>
    <property type="match status" value="1"/>
</dbReference>
<keyword evidence="5 7" id="KW-1133">Transmembrane helix</keyword>
<evidence type="ECO:0000259" key="8">
    <source>
        <dbReference type="PROSITE" id="PS50893"/>
    </source>
</evidence>
<dbReference type="Pfam" id="PF00664">
    <property type="entry name" value="ABC_membrane"/>
    <property type="match status" value="1"/>
</dbReference>
<organism evidence="10 11">
    <name type="scientific">Cellulomonas chengniuliangii</name>
    <dbReference type="NCBI Taxonomy" id="2968084"/>
    <lineage>
        <taxon>Bacteria</taxon>
        <taxon>Bacillati</taxon>
        <taxon>Actinomycetota</taxon>
        <taxon>Actinomycetes</taxon>
        <taxon>Micrococcales</taxon>
        <taxon>Cellulomonadaceae</taxon>
        <taxon>Cellulomonas</taxon>
    </lineage>
</organism>
<dbReference type="InterPro" id="IPR003593">
    <property type="entry name" value="AAA+_ATPase"/>
</dbReference>
<dbReference type="InterPro" id="IPR027417">
    <property type="entry name" value="P-loop_NTPase"/>
</dbReference>
<gene>
    <name evidence="10" type="primary">cydD</name>
    <name evidence="10" type="ORF">NP064_05575</name>
</gene>
<dbReference type="EMBL" id="CP101988">
    <property type="protein sequence ID" value="UUI76365.1"/>
    <property type="molecule type" value="Genomic_DNA"/>
</dbReference>